<organism evidence="1 2">
    <name type="scientific">Rhizophagus irregularis</name>
    <dbReference type="NCBI Taxonomy" id="588596"/>
    <lineage>
        <taxon>Eukaryota</taxon>
        <taxon>Fungi</taxon>
        <taxon>Fungi incertae sedis</taxon>
        <taxon>Mucoromycota</taxon>
        <taxon>Glomeromycotina</taxon>
        <taxon>Glomeromycetes</taxon>
        <taxon>Glomerales</taxon>
        <taxon>Glomeraceae</taxon>
        <taxon>Rhizophagus</taxon>
    </lineage>
</organism>
<proteinExistence type="predicted"/>
<evidence type="ECO:0000313" key="1">
    <source>
        <dbReference type="EMBL" id="CAB5372678.1"/>
    </source>
</evidence>
<gene>
    <name evidence="1" type="ORF">CHRIB12_LOCUS13662</name>
</gene>
<dbReference type="Proteomes" id="UP000684084">
    <property type="component" value="Unassembled WGS sequence"/>
</dbReference>
<comment type="caution">
    <text evidence="1">The sequence shown here is derived from an EMBL/GenBank/DDBJ whole genome shotgun (WGS) entry which is preliminary data.</text>
</comment>
<protein>
    <submittedName>
        <fullName evidence="1">Uncharacterized protein</fullName>
    </submittedName>
</protein>
<evidence type="ECO:0000313" key="2">
    <source>
        <dbReference type="Proteomes" id="UP000684084"/>
    </source>
</evidence>
<dbReference type="OrthoDB" id="2423954at2759"/>
<sequence>MIFNVNENESKIHYAQKPMESFVDKCIPTNEAAAIHRQLLRALDYPGVHKLFKMLRPSYYHKEVELGIKKFAAEAKFLTLTEDEQMFLNRV</sequence>
<name>A0A915ZE50_9GLOM</name>
<dbReference type="AlphaFoldDB" id="A0A915ZE50"/>
<reference evidence="1" key="1">
    <citation type="submission" date="2020-05" db="EMBL/GenBank/DDBJ databases">
        <authorList>
            <person name="Rincon C."/>
            <person name="Sanders R I."/>
            <person name="Robbins C."/>
            <person name="Chaturvedi A."/>
        </authorList>
    </citation>
    <scope>NUCLEOTIDE SEQUENCE</scope>
    <source>
        <strain evidence="1">CHB12</strain>
    </source>
</reference>
<accession>A0A915ZE50</accession>
<dbReference type="EMBL" id="CAGKOT010000031">
    <property type="protein sequence ID" value="CAB5372678.1"/>
    <property type="molecule type" value="Genomic_DNA"/>
</dbReference>